<feature type="transmembrane region" description="Helical" evidence="1">
    <location>
        <begin position="98"/>
        <end position="121"/>
    </location>
</feature>
<keyword evidence="1" id="KW-1133">Transmembrane helix</keyword>
<keyword evidence="3" id="KW-1185">Reference proteome</keyword>
<sequence length="179" mass="19883">MGAATTVCSLLRQGAQQLAEQPARVRQPLSPHIFTTGARWMFAHLPPLAGRPAGFDDTIRFGRYGSLKYGSSLLALLVVAGVLVRLHLFLLLPLAGLAFYVVEVHFLFLFPLLLDCVAHPLRASVRATYRVGLLKALAWTLVLAAFMLAGLLSRRPWHNWHIGCLALIHWYRHEVRAGV</sequence>
<evidence type="ECO:0000256" key="1">
    <source>
        <dbReference type="SAM" id="Phobius"/>
    </source>
</evidence>
<evidence type="ECO:0000313" key="2">
    <source>
        <dbReference type="EMBL" id="NRT19741.1"/>
    </source>
</evidence>
<keyword evidence="1" id="KW-0472">Membrane</keyword>
<gene>
    <name evidence="2" type="ORF">HNP98_002575</name>
</gene>
<feature type="transmembrane region" description="Helical" evidence="1">
    <location>
        <begin position="73"/>
        <end position="92"/>
    </location>
</feature>
<comment type="caution">
    <text evidence="2">The sequence shown here is derived from an EMBL/GenBank/DDBJ whole genome shotgun (WGS) entry which is preliminary data.</text>
</comment>
<feature type="transmembrane region" description="Helical" evidence="1">
    <location>
        <begin position="133"/>
        <end position="152"/>
    </location>
</feature>
<accession>A0ABX2FRC5</accession>
<proteinExistence type="predicted"/>
<dbReference type="EMBL" id="JABSNP010000011">
    <property type="protein sequence ID" value="NRT19741.1"/>
    <property type="molecule type" value="Genomic_DNA"/>
</dbReference>
<protein>
    <submittedName>
        <fullName evidence="2">Uncharacterized protein</fullName>
    </submittedName>
</protein>
<organism evidence="2 3">
    <name type="scientific">Hymenobacter caeli</name>
    <dbReference type="NCBI Taxonomy" id="2735894"/>
    <lineage>
        <taxon>Bacteria</taxon>
        <taxon>Pseudomonadati</taxon>
        <taxon>Bacteroidota</taxon>
        <taxon>Cytophagia</taxon>
        <taxon>Cytophagales</taxon>
        <taxon>Hymenobacteraceae</taxon>
        <taxon>Hymenobacter</taxon>
    </lineage>
</organism>
<dbReference type="RefSeq" id="WP_217425755.1">
    <property type="nucleotide sequence ID" value="NZ_JABSNP010000011.1"/>
</dbReference>
<dbReference type="Proteomes" id="UP000779507">
    <property type="component" value="Unassembled WGS sequence"/>
</dbReference>
<name>A0ABX2FRC5_9BACT</name>
<keyword evidence="1" id="KW-0812">Transmembrane</keyword>
<reference evidence="2 3" key="1">
    <citation type="submission" date="2020-05" db="EMBL/GenBank/DDBJ databases">
        <title>Genomic Encyclopedia of Type Strains, Phase IV (KMG-V): Genome sequencing to study the core and pangenomes of soil and plant-associated prokaryotes.</title>
        <authorList>
            <person name="Whitman W."/>
        </authorList>
    </citation>
    <scope>NUCLEOTIDE SEQUENCE [LARGE SCALE GENOMIC DNA]</scope>
    <source>
        <strain evidence="2 3">9A</strain>
    </source>
</reference>
<evidence type="ECO:0000313" key="3">
    <source>
        <dbReference type="Proteomes" id="UP000779507"/>
    </source>
</evidence>